<dbReference type="Gene3D" id="1.20.1090.10">
    <property type="entry name" value="Dehydroquinate synthase-like - alpha domain"/>
    <property type="match status" value="1"/>
</dbReference>
<evidence type="ECO:0000256" key="1">
    <source>
        <dbReference type="ARBA" id="ARBA00007358"/>
    </source>
</evidence>
<dbReference type="InterPro" id="IPR056798">
    <property type="entry name" value="ADH_Fe_C"/>
</dbReference>
<dbReference type="Proteomes" id="UP000284841">
    <property type="component" value="Unassembled WGS sequence"/>
</dbReference>
<dbReference type="Gene3D" id="3.40.50.1970">
    <property type="match status" value="1"/>
</dbReference>
<dbReference type="FunFam" id="1.20.1090.10:FF:000001">
    <property type="entry name" value="Aldehyde-alcohol dehydrogenase"/>
    <property type="match status" value="1"/>
</dbReference>
<dbReference type="InterPro" id="IPR039697">
    <property type="entry name" value="Alcohol_dehydrogenase_Fe"/>
</dbReference>
<dbReference type="Pfam" id="PF25137">
    <property type="entry name" value="ADH_Fe_C"/>
    <property type="match status" value="1"/>
</dbReference>
<name>A0A415E8E4_9FIRM</name>
<organism evidence="5 6">
    <name type="scientific">Emergencia timonensis</name>
    <dbReference type="NCBI Taxonomy" id="1776384"/>
    <lineage>
        <taxon>Bacteria</taxon>
        <taxon>Bacillati</taxon>
        <taxon>Bacillota</taxon>
        <taxon>Clostridia</taxon>
        <taxon>Peptostreptococcales</taxon>
        <taxon>Anaerovoracaceae</taxon>
        <taxon>Emergencia</taxon>
    </lineage>
</organism>
<dbReference type="EMBL" id="QRMS01000001">
    <property type="protein sequence ID" value="RHJ90031.1"/>
    <property type="molecule type" value="Genomic_DNA"/>
</dbReference>
<sequence>MTLNAYSFELATKVVFGPGTIREAGREAKKLGMTKAMLIADQGIIGAGLTAPVEEALQEEGIRYVIYDKIVPNPRDFHCLEGAEFGREHEIDGMIAIGGGSSIDTAKAIGTLMTNGRDIRTWAGLNLLEREIPPLIAIPTTAGTGSEVTFDAVITDTKTHEKLNILDLKIAPKVALVDPQTLLKLPSRTMAACGIDALVHAVEAYTCKAACPHTDAYALYAIDIIQKNLRGAAASPDMENCTGMALGSTMAGIAFGYSDVAAVHCIAEALGGRYDTPHGVANAIMLPVVTEFNIPSNLEKYANMAKYLAVDTSNMTKEEAAYSCVDALQKLCEEVKIPKMREVEGISPVDFPELAEASFRNISTLDNPREITVDDYLQLLNKAYFG</sequence>
<dbReference type="RefSeq" id="WP_118334186.1">
    <property type="nucleotide sequence ID" value="NZ_AP025567.1"/>
</dbReference>
<comment type="caution">
    <text evidence="5">The sequence shown here is derived from an EMBL/GenBank/DDBJ whole genome shotgun (WGS) entry which is preliminary data.</text>
</comment>
<gene>
    <name evidence="5" type="ORF">DW099_05635</name>
</gene>
<keyword evidence="6" id="KW-1185">Reference proteome</keyword>
<dbReference type="PANTHER" id="PTHR11496:SF102">
    <property type="entry name" value="ALCOHOL DEHYDROGENASE 4"/>
    <property type="match status" value="1"/>
</dbReference>
<dbReference type="GO" id="GO:0004022">
    <property type="term" value="F:alcohol dehydrogenase (NAD+) activity"/>
    <property type="evidence" value="ECO:0007669"/>
    <property type="project" value="TreeGrafter"/>
</dbReference>
<evidence type="ECO:0000259" key="3">
    <source>
        <dbReference type="Pfam" id="PF00465"/>
    </source>
</evidence>
<dbReference type="SUPFAM" id="SSF56796">
    <property type="entry name" value="Dehydroquinate synthase-like"/>
    <property type="match status" value="1"/>
</dbReference>
<dbReference type="AlphaFoldDB" id="A0A415E8E4"/>
<dbReference type="STRING" id="1776384.GCA_900086585_03426"/>
<feature type="domain" description="Fe-containing alcohol dehydrogenase-like C-terminal" evidence="4">
    <location>
        <begin position="191"/>
        <end position="384"/>
    </location>
</feature>
<evidence type="ECO:0000259" key="4">
    <source>
        <dbReference type="Pfam" id="PF25137"/>
    </source>
</evidence>
<evidence type="ECO:0000313" key="6">
    <source>
        <dbReference type="Proteomes" id="UP000284841"/>
    </source>
</evidence>
<evidence type="ECO:0000256" key="2">
    <source>
        <dbReference type="ARBA" id="ARBA00023002"/>
    </source>
</evidence>
<dbReference type="PANTHER" id="PTHR11496">
    <property type="entry name" value="ALCOHOL DEHYDROGENASE"/>
    <property type="match status" value="1"/>
</dbReference>
<feature type="domain" description="Alcohol dehydrogenase iron-type/glycerol dehydrogenase GldA" evidence="3">
    <location>
        <begin position="12"/>
        <end position="179"/>
    </location>
</feature>
<reference evidence="5 6" key="1">
    <citation type="submission" date="2018-08" db="EMBL/GenBank/DDBJ databases">
        <title>A genome reference for cultivated species of the human gut microbiota.</title>
        <authorList>
            <person name="Zou Y."/>
            <person name="Xue W."/>
            <person name="Luo G."/>
        </authorList>
    </citation>
    <scope>NUCLEOTIDE SEQUENCE [LARGE SCALE GENOMIC DNA]</scope>
    <source>
        <strain evidence="5 6">AM07-24</strain>
    </source>
</reference>
<protein>
    <submittedName>
        <fullName evidence="5">Iron-containing alcohol dehydrogenase</fullName>
    </submittedName>
</protein>
<dbReference type="Pfam" id="PF00465">
    <property type="entry name" value="Fe-ADH"/>
    <property type="match status" value="1"/>
</dbReference>
<comment type="similarity">
    <text evidence="1">Belongs to the iron-containing alcohol dehydrogenase family.</text>
</comment>
<proteinExistence type="inferred from homology"/>
<dbReference type="GO" id="GO:0046872">
    <property type="term" value="F:metal ion binding"/>
    <property type="evidence" value="ECO:0007669"/>
    <property type="project" value="InterPro"/>
</dbReference>
<keyword evidence="2" id="KW-0560">Oxidoreductase</keyword>
<dbReference type="InterPro" id="IPR001670">
    <property type="entry name" value="ADH_Fe/GldA"/>
</dbReference>
<dbReference type="OrthoDB" id="9804734at2"/>
<dbReference type="CDD" id="cd08551">
    <property type="entry name" value="Fe-ADH"/>
    <property type="match status" value="1"/>
</dbReference>
<evidence type="ECO:0000313" key="5">
    <source>
        <dbReference type="EMBL" id="RHJ90031.1"/>
    </source>
</evidence>
<dbReference type="FunFam" id="3.40.50.1970:FF:000003">
    <property type="entry name" value="Alcohol dehydrogenase, iron-containing"/>
    <property type="match status" value="1"/>
</dbReference>
<accession>A0A415E8E4</accession>